<name>A0ABW3VCF0_9PSEU</name>
<organism evidence="2 3">
    <name type="scientific">Pseudonocardia benzenivorans</name>
    <dbReference type="NCBI Taxonomy" id="228005"/>
    <lineage>
        <taxon>Bacteria</taxon>
        <taxon>Bacillati</taxon>
        <taxon>Actinomycetota</taxon>
        <taxon>Actinomycetes</taxon>
        <taxon>Pseudonocardiales</taxon>
        <taxon>Pseudonocardiaceae</taxon>
        <taxon>Pseudonocardia</taxon>
    </lineage>
</organism>
<proteinExistence type="predicted"/>
<evidence type="ECO:0000259" key="1">
    <source>
        <dbReference type="Pfam" id="PF12680"/>
    </source>
</evidence>
<feature type="domain" description="SnoaL-like" evidence="1">
    <location>
        <begin position="16"/>
        <end position="119"/>
    </location>
</feature>
<accession>A0ABW3VCF0</accession>
<sequence>MDFEQFEDNHIADATVRRFVAELRRFEQDGDVDPLAGLFTDDAVLHRLDGRGGVADARAFWAQYRARFGEVRTAFRNAVESTDPAGAALEWESRGSLADGTPIDYAGSTFLTLAGDRISGLRTYYDTAAFVAVPAGRG</sequence>
<gene>
    <name evidence="2" type="ORF">ACFQ34_01665</name>
</gene>
<evidence type="ECO:0000313" key="3">
    <source>
        <dbReference type="Proteomes" id="UP001597182"/>
    </source>
</evidence>
<dbReference type="Pfam" id="PF12680">
    <property type="entry name" value="SnoaL_2"/>
    <property type="match status" value="1"/>
</dbReference>
<dbReference type="SUPFAM" id="SSF54427">
    <property type="entry name" value="NTF2-like"/>
    <property type="match status" value="1"/>
</dbReference>
<reference evidence="3" key="1">
    <citation type="journal article" date="2019" name="Int. J. Syst. Evol. Microbiol.">
        <title>The Global Catalogue of Microorganisms (GCM) 10K type strain sequencing project: providing services to taxonomists for standard genome sequencing and annotation.</title>
        <authorList>
            <consortium name="The Broad Institute Genomics Platform"/>
            <consortium name="The Broad Institute Genome Sequencing Center for Infectious Disease"/>
            <person name="Wu L."/>
            <person name="Ma J."/>
        </authorList>
    </citation>
    <scope>NUCLEOTIDE SEQUENCE [LARGE SCALE GENOMIC DNA]</scope>
    <source>
        <strain evidence="3">CCUG 49018</strain>
    </source>
</reference>
<dbReference type="EMBL" id="JBHTMB010000011">
    <property type="protein sequence ID" value="MFD1231980.1"/>
    <property type="molecule type" value="Genomic_DNA"/>
</dbReference>
<dbReference type="Gene3D" id="3.10.450.50">
    <property type="match status" value="1"/>
</dbReference>
<dbReference type="InterPro" id="IPR032710">
    <property type="entry name" value="NTF2-like_dom_sf"/>
</dbReference>
<keyword evidence="3" id="KW-1185">Reference proteome</keyword>
<dbReference type="Proteomes" id="UP001597182">
    <property type="component" value="Unassembled WGS sequence"/>
</dbReference>
<dbReference type="RefSeq" id="WP_103384602.1">
    <property type="nucleotide sequence ID" value="NZ_BAABKS010000035.1"/>
</dbReference>
<comment type="caution">
    <text evidence="2">The sequence shown here is derived from an EMBL/GenBank/DDBJ whole genome shotgun (WGS) entry which is preliminary data.</text>
</comment>
<dbReference type="InterPro" id="IPR037401">
    <property type="entry name" value="SnoaL-like"/>
</dbReference>
<protein>
    <submittedName>
        <fullName evidence="2">Nuclear transport factor 2 family protein</fullName>
    </submittedName>
</protein>
<evidence type="ECO:0000313" key="2">
    <source>
        <dbReference type="EMBL" id="MFD1231980.1"/>
    </source>
</evidence>